<comment type="function">
    <text evidence="5">Transcription elongation factor implicated in the maintenance of proper chromatin structure in actively transcribed regions.</text>
</comment>
<keyword evidence="8" id="KW-1185">Reference proteome</keyword>
<keyword evidence="3 5" id="KW-0862">Zinc</keyword>
<evidence type="ECO:0000313" key="7">
    <source>
        <dbReference type="EMBL" id="OHT14033.1"/>
    </source>
</evidence>
<dbReference type="EMBL" id="MLAK01000431">
    <property type="protein sequence ID" value="OHT14033.1"/>
    <property type="molecule type" value="Genomic_DNA"/>
</dbReference>
<keyword evidence="5" id="KW-0863">Zinc-finger</keyword>
<evidence type="ECO:0000256" key="6">
    <source>
        <dbReference type="SAM" id="MobiDB-lite"/>
    </source>
</evidence>
<dbReference type="PANTHER" id="PTHR20934">
    <property type="entry name" value="TRANSCRIPTION ELONGATION FACTOR 1 HOMOLOG"/>
    <property type="match status" value="1"/>
</dbReference>
<evidence type="ECO:0000256" key="2">
    <source>
        <dbReference type="ARBA" id="ARBA00009730"/>
    </source>
</evidence>
<sequence length="143" mass="16161">MGKRKKSGKKVTVQKRVYKIPKFFECPFCGRKDGIKISINQKEKRATLLCRSCAVKEEDIECTPLTEPIDIYDDWMDRAREINAEYNPQIEEIEDSSDDDGNKLDSDNDVSYDPKVMITKKGNSSSSSSSSSDSELSSDDDSE</sequence>
<organism evidence="7 8">
    <name type="scientific">Tritrichomonas foetus</name>
    <dbReference type="NCBI Taxonomy" id="1144522"/>
    <lineage>
        <taxon>Eukaryota</taxon>
        <taxon>Metamonada</taxon>
        <taxon>Parabasalia</taxon>
        <taxon>Tritrichomonadida</taxon>
        <taxon>Tritrichomonadidae</taxon>
        <taxon>Tritrichomonas</taxon>
    </lineage>
</organism>
<dbReference type="Pfam" id="PF05129">
    <property type="entry name" value="Zn_ribbon_Elf1"/>
    <property type="match status" value="1"/>
</dbReference>
<dbReference type="GO" id="GO:0006368">
    <property type="term" value="P:transcription elongation by RNA polymerase II"/>
    <property type="evidence" value="ECO:0007669"/>
    <property type="project" value="TreeGrafter"/>
</dbReference>
<gene>
    <name evidence="7" type="ORF">TRFO_15691</name>
</gene>
<dbReference type="RefSeq" id="XP_068367169.1">
    <property type="nucleotide sequence ID" value="XM_068498525.1"/>
</dbReference>
<dbReference type="OrthoDB" id="445983at2759"/>
<dbReference type="Proteomes" id="UP000179807">
    <property type="component" value="Unassembled WGS sequence"/>
</dbReference>
<dbReference type="GO" id="GO:0000993">
    <property type="term" value="F:RNA polymerase II complex binding"/>
    <property type="evidence" value="ECO:0007669"/>
    <property type="project" value="TreeGrafter"/>
</dbReference>
<evidence type="ECO:0000256" key="5">
    <source>
        <dbReference type="RuleBase" id="RU364033"/>
    </source>
</evidence>
<reference evidence="7" key="1">
    <citation type="submission" date="2016-10" db="EMBL/GenBank/DDBJ databases">
        <authorList>
            <person name="Benchimol M."/>
            <person name="Almeida L.G."/>
            <person name="Vasconcelos A.T."/>
            <person name="Perreira-Neves A."/>
            <person name="Rosa I.A."/>
            <person name="Tasca T."/>
            <person name="Bogo M.R."/>
            <person name="de Souza W."/>
        </authorList>
    </citation>
    <scope>NUCLEOTIDE SEQUENCE [LARGE SCALE GENOMIC DNA]</scope>
    <source>
        <strain evidence="7">K</strain>
    </source>
</reference>
<feature type="compositionally biased region" description="Low complexity" evidence="6">
    <location>
        <begin position="124"/>
        <end position="135"/>
    </location>
</feature>
<keyword evidence="5" id="KW-0805">Transcription regulation</keyword>
<dbReference type="PANTHER" id="PTHR20934:SF0">
    <property type="entry name" value="TRANSCRIPTION ELONGATION FACTOR 1 HOMOLOG"/>
    <property type="match status" value="1"/>
</dbReference>
<keyword evidence="5" id="KW-0479">Metal-binding</keyword>
<dbReference type="InterPro" id="IPR007808">
    <property type="entry name" value="Elf1"/>
</dbReference>
<proteinExistence type="inferred from homology"/>
<dbReference type="Gene3D" id="2.20.25.190">
    <property type="match status" value="1"/>
</dbReference>
<dbReference type="GO" id="GO:0008270">
    <property type="term" value="F:zinc ion binding"/>
    <property type="evidence" value="ECO:0007669"/>
    <property type="project" value="UniProtKB-KW"/>
</dbReference>
<evidence type="ECO:0000256" key="1">
    <source>
        <dbReference type="ARBA" id="ARBA00004123"/>
    </source>
</evidence>
<evidence type="ECO:0000256" key="3">
    <source>
        <dbReference type="ARBA" id="ARBA00022833"/>
    </source>
</evidence>
<keyword evidence="4 5" id="KW-0539">Nucleus</keyword>
<keyword evidence="5" id="KW-0804">Transcription</keyword>
<accession>A0A1J4KRW6</accession>
<name>A0A1J4KRW6_9EUKA</name>
<dbReference type="GO" id="GO:0005634">
    <property type="term" value="C:nucleus"/>
    <property type="evidence" value="ECO:0007669"/>
    <property type="project" value="UniProtKB-SubCell"/>
</dbReference>
<dbReference type="VEuPathDB" id="TrichDB:TRFO_15691"/>
<evidence type="ECO:0000256" key="4">
    <source>
        <dbReference type="ARBA" id="ARBA00023242"/>
    </source>
</evidence>
<feature type="region of interest" description="Disordered" evidence="6">
    <location>
        <begin position="86"/>
        <end position="143"/>
    </location>
</feature>
<comment type="similarity">
    <text evidence="2 5">Belongs to the ELOF1 family.</text>
</comment>
<dbReference type="InterPro" id="IPR038567">
    <property type="entry name" value="T_Elf1_sf"/>
</dbReference>
<comment type="caution">
    <text evidence="7">The sequence shown here is derived from an EMBL/GenBank/DDBJ whole genome shotgun (WGS) entry which is preliminary data.</text>
</comment>
<protein>
    <recommendedName>
        <fullName evidence="5">Transcription elongation factor 1 homolog</fullName>
    </recommendedName>
</protein>
<dbReference type="SUPFAM" id="SSF57783">
    <property type="entry name" value="Zinc beta-ribbon"/>
    <property type="match status" value="1"/>
</dbReference>
<evidence type="ECO:0000313" key="8">
    <source>
        <dbReference type="Proteomes" id="UP000179807"/>
    </source>
</evidence>
<dbReference type="AlphaFoldDB" id="A0A1J4KRW6"/>
<comment type="subcellular location">
    <subcellularLocation>
        <location evidence="1 5">Nucleus</location>
    </subcellularLocation>
</comment>
<dbReference type="GeneID" id="94833229"/>